<dbReference type="InterPro" id="IPR043128">
    <property type="entry name" value="Rev_trsase/Diguanyl_cyclase"/>
</dbReference>
<protein>
    <submittedName>
        <fullName evidence="2">GGDEF family protein</fullName>
    </submittedName>
</protein>
<dbReference type="HOGENOM" id="CLU_000445_75_2_6"/>
<dbReference type="SUPFAM" id="SSF55073">
    <property type="entry name" value="Nucleotide cyclase"/>
    <property type="match status" value="1"/>
</dbReference>
<organism evidence="2 3">
    <name type="scientific">Vibrio atlanticus (strain LGP32)</name>
    <name type="common">Vibrio splendidus (strain Mel32)</name>
    <dbReference type="NCBI Taxonomy" id="575788"/>
    <lineage>
        <taxon>Bacteria</taxon>
        <taxon>Pseudomonadati</taxon>
        <taxon>Pseudomonadota</taxon>
        <taxon>Gammaproteobacteria</taxon>
        <taxon>Vibrionales</taxon>
        <taxon>Vibrionaceae</taxon>
        <taxon>Vibrio</taxon>
    </lineage>
</organism>
<reference evidence="2 3" key="1">
    <citation type="submission" date="2009-02" db="EMBL/GenBank/DDBJ databases">
        <title>Vibrio splendidus str. LGP32 complete genome.</title>
        <authorList>
            <person name="Mazel D."/>
            <person name="Le Roux F."/>
        </authorList>
    </citation>
    <scope>NUCLEOTIDE SEQUENCE [LARGE SCALE GENOMIC DNA]</scope>
    <source>
        <strain evidence="2 3">LGP32</strain>
    </source>
</reference>
<dbReference type="eggNOG" id="COG3287">
    <property type="taxonomic scope" value="Bacteria"/>
</dbReference>
<dbReference type="SMART" id="SM00052">
    <property type="entry name" value="EAL"/>
    <property type="match status" value="1"/>
</dbReference>
<dbReference type="InterPro" id="IPR050706">
    <property type="entry name" value="Cyclic-di-GMP_PDE-like"/>
</dbReference>
<proteinExistence type="predicted"/>
<dbReference type="EMBL" id="FM954972">
    <property type="protein sequence ID" value="CAV20321.1"/>
    <property type="molecule type" value="Genomic_DNA"/>
</dbReference>
<dbReference type="PANTHER" id="PTHR33121:SF79">
    <property type="entry name" value="CYCLIC DI-GMP PHOSPHODIESTERASE PDED-RELATED"/>
    <property type="match status" value="1"/>
</dbReference>
<dbReference type="InterPro" id="IPR001633">
    <property type="entry name" value="EAL_dom"/>
</dbReference>
<dbReference type="Gene3D" id="3.20.20.450">
    <property type="entry name" value="EAL domain"/>
    <property type="match status" value="1"/>
</dbReference>
<dbReference type="SUPFAM" id="SSF141868">
    <property type="entry name" value="EAL domain-like"/>
    <property type="match status" value="1"/>
</dbReference>
<feature type="domain" description="EAL" evidence="1">
    <location>
        <begin position="613"/>
        <end position="850"/>
    </location>
</feature>
<dbReference type="Pfam" id="PF10442">
    <property type="entry name" value="FIST_C"/>
    <property type="match status" value="1"/>
</dbReference>
<dbReference type="Pfam" id="PF00990">
    <property type="entry name" value="GGDEF"/>
    <property type="match status" value="1"/>
</dbReference>
<dbReference type="Proteomes" id="UP000009100">
    <property type="component" value="Chromosome 1"/>
</dbReference>
<dbReference type="Pfam" id="PF08495">
    <property type="entry name" value="FIST"/>
    <property type="match status" value="1"/>
</dbReference>
<dbReference type="PROSITE" id="PS50883">
    <property type="entry name" value="EAL"/>
    <property type="match status" value="1"/>
</dbReference>
<dbReference type="SMART" id="SM01204">
    <property type="entry name" value="FIST_C"/>
    <property type="match status" value="1"/>
</dbReference>
<name>B7VMD0_VIBA3</name>
<dbReference type="GO" id="GO:0071111">
    <property type="term" value="F:cyclic-guanylate-specific phosphodiesterase activity"/>
    <property type="evidence" value="ECO:0007669"/>
    <property type="project" value="InterPro"/>
</dbReference>
<accession>B7VMD0</accession>
<dbReference type="SMART" id="SM00897">
    <property type="entry name" value="FIST"/>
    <property type="match status" value="1"/>
</dbReference>
<dbReference type="eggNOG" id="COG2200">
    <property type="taxonomic scope" value="Bacteria"/>
</dbReference>
<dbReference type="STRING" id="575788.VS_3043"/>
<dbReference type="InterPro" id="IPR000160">
    <property type="entry name" value="GGDEF_dom"/>
</dbReference>
<evidence type="ECO:0000259" key="1">
    <source>
        <dbReference type="PROSITE" id="PS50883"/>
    </source>
</evidence>
<evidence type="ECO:0000313" key="3">
    <source>
        <dbReference type="Proteomes" id="UP000009100"/>
    </source>
</evidence>
<dbReference type="InterPro" id="IPR035919">
    <property type="entry name" value="EAL_sf"/>
</dbReference>
<dbReference type="Pfam" id="PF00563">
    <property type="entry name" value="EAL"/>
    <property type="match status" value="1"/>
</dbReference>
<dbReference type="eggNOG" id="COG2199">
    <property type="taxonomic scope" value="Bacteria"/>
</dbReference>
<dbReference type="InterPro" id="IPR019494">
    <property type="entry name" value="FIST_C"/>
</dbReference>
<dbReference type="PANTHER" id="PTHR33121">
    <property type="entry name" value="CYCLIC DI-GMP PHOSPHODIESTERASE PDEF"/>
    <property type="match status" value="1"/>
</dbReference>
<dbReference type="CDD" id="cd01948">
    <property type="entry name" value="EAL"/>
    <property type="match status" value="1"/>
</dbReference>
<evidence type="ECO:0000313" key="2">
    <source>
        <dbReference type="EMBL" id="CAV20321.1"/>
    </source>
</evidence>
<dbReference type="KEGG" id="vsp:VS_3043"/>
<dbReference type="AlphaFoldDB" id="B7VMD0"/>
<dbReference type="Gene3D" id="3.30.70.270">
    <property type="match status" value="1"/>
</dbReference>
<dbReference type="InterPro" id="IPR029787">
    <property type="entry name" value="Nucleotide_cyclase"/>
</dbReference>
<dbReference type="InterPro" id="IPR013702">
    <property type="entry name" value="FIST_domain_N"/>
</dbReference>
<sequence length="850" mass="96636">MIHSSAGSHFTRFRTRVGMQTFTFLANTEELFKSQFDQREWCDSKQYLIQIFSAQSSDIARRIANAALNRIGHATLIGQSARYVICDNSLKHECTLVVVSEFNDTHLTSTVQTFTGNPNQDSQDLASQLNLTEETKTVISLCDQVEGRDYPIYSAFESLPYALPVAGGLCHENEYGRWVMHNEQTYQHACVAVALTNPSLKIWSDAYSEWNPIGMKLRVTHAIGNRLYALNDKPAIEVFKHYLADGKDLPFSQLMSFPLYRELGRKKCISTPLRINDDGSIEFDSPWHVGEEAQFCYNHPSLTAEKVRHGAEMLAVHQPESVIIYNCVSRLEFIDSKLELKPFEGIVNACGAYCMGELYRNDDRQEILHHSLTYIAMRESDEINEFRCEDFKRDSTVSPLLNLVRNAVADLDSMNTQMENKLHQQARRLTESYRIDSRTGLPNRIVLKERLNTILFNEHLLTLKLTNFHQVNEKYGYQVGDQLLLDLSNHFVDRLHLSVAKESKVKVELFSIGVGEWAIIFNASVDSVKIEQRFVEFADGIEHINFEPYGLTDIDYLSVSLCGGFASRCDFLADSGDEILLKAIEARRYGVRNNTHITNAKNIQVSEEDRKEQLGWLSCVSRAILDQNIITYSQPIVASGTHEMIGQECLVRIMESDGTIVLPGKFLPIIADTHLYTRLSRHMIRNTIGYMANKESSFSINLSPQDLLSDKTLEVLESAISGMNDPTRLGLEVLESEQIKDYGRMIEVCDHFRALGARIIVDDFGSGYSNIDEIIKLEPQIIKLDGSLIRNIDKDPKQRNIASQLVRLCQVFNAKTVAEFVHNQQVCEIAEQMGVDYLQGYYFGEPKRLF</sequence>
<gene>
    <name evidence="2" type="ordered locus">VS_3043</name>
</gene>